<accession>A0A972G0E7</accession>
<dbReference type="Proteomes" id="UP000712080">
    <property type="component" value="Unassembled WGS sequence"/>
</dbReference>
<evidence type="ECO:0000313" key="1">
    <source>
        <dbReference type="EMBL" id="NMH28146.1"/>
    </source>
</evidence>
<dbReference type="InterPro" id="IPR025348">
    <property type="entry name" value="DUF4252"/>
</dbReference>
<dbReference type="AlphaFoldDB" id="A0A972G0E7"/>
<dbReference type="RefSeq" id="WP_169527252.1">
    <property type="nucleotide sequence ID" value="NZ_JAAMPU010000104.1"/>
</dbReference>
<protein>
    <submittedName>
        <fullName evidence="1">DUF4252 domain-containing protein</fullName>
    </submittedName>
</protein>
<dbReference type="Pfam" id="PF14060">
    <property type="entry name" value="DUF4252"/>
    <property type="match status" value="1"/>
</dbReference>
<name>A0A972G0E7_9FLAO</name>
<dbReference type="PROSITE" id="PS51257">
    <property type="entry name" value="PROKAR_LIPOPROTEIN"/>
    <property type="match status" value="1"/>
</dbReference>
<comment type="caution">
    <text evidence="1">The sequence shown here is derived from an EMBL/GenBank/DDBJ whole genome shotgun (WGS) entry which is preliminary data.</text>
</comment>
<sequence>MKSVLLFLVTCLFLSCAKREDKTLQEYMVTKSQEPDYFSVDFNPSMFKPATSNLTSNEQQALKGVEKLNVIAYHSDSIPAAFYKSETTKIKKFLTQDSQYQELMHVNSGKDGGMISYVGNDEHIDELVLFGKQHDNGFAIVRVIGKDMTPETVFALFKVIRERGFGVKELKPIEQAMDPTRTFKG</sequence>
<keyword evidence="2" id="KW-1185">Reference proteome</keyword>
<dbReference type="EMBL" id="JAAMPU010000104">
    <property type="protein sequence ID" value="NMH28146.1"/>
    <property type="molecule type" value="Genomic_DNA"/>
</dbReference>
<proteinExistence type="predicted"/>
<organism evidence="1 2">
    <name type="scientific">Flavobacterium silvaticum</name>
    <dbReference type="NCBI Taxonomy" id="1852020"/>
    <lineage>
        <taxon>Bacteria</taxon>
        <taxon>Pseudomonadati</taxon>
        <taxon>Bacteroidota</taxon>
        <taxon>Flavobacteriia</taxon>
        <taxon>Flavobacteriales</taxon>
        <taxon>Flavobacteriaceae</taxon>
        <taxon>Flavobacterium</taxon>
    </lineage>
</organism>
<gene>
    <name evidence="1" type="ORF">G6047_08880</name>
</gene>
<evidence type="ECO:0000313" key="2">
    <source>
        <dbReference type="Proteomes" id="UP000712080"/>
    </source>
</evidence>
<reference evidence="1" key="1">
    <citation type="submission" date="2020-02" db="EMBL/GenBank/DDBJ databases">
        <title>Flavobacterium sp. genome.</title>
        <authorList>
            <person name="Jung H.S."/>
            <person name="Baek J.H."/>
            <person name="Jeon C.O."/>
        </authorList>
    </citation>
    <scope>NUCLEOTIDE SEQUENCE</scope>
    <source>
        <strain evidence="1">SE-s28</strain>
    </source>
</reference>